<dbReference type="EMBL" id="JACHWY010000001">
    <property type="protein sequence ID" value="MBB3047358.1"/>
    <property type="molecule type" value="Genomic_DNA"/>
</dbReference>
<dbReference type="RefSeq" id="WP_183409987.1">
    <property type="nucleotide sequence ID" value="NZ_JACHWY010000001.1"/>
</dbReference>
<organism evidence="1 2">
    <name type="scientific">Litorivivens lipolytica</name>
    <dbReference type="NCBI Taxonomy" id="1524264"/>
    <lineage>
        <taxon>Bacteria</taxon>
        <taxon>Pseudomonadati</taxon>
        <taxon>Pseudomonadota</taxon>
        <taxon>Gammaproteobacteria</taxon>
        <taxon>Litorivivens</taxon>
    </lineage>
</organism>
<keyword evidence="2" id="KW-1185">Reference proteome</keyword>
<reference evidence="1 2" key="1">
    <citation type="submission" date="2020-08" db="EMBL/GenBank/DDBJ databases">
        <title>Genomic Encyclopedia of Type Strains, Phase III (KMG-III): the genomes of soil and plant-associated and newly described type strains.</title>
        <authorList>
            <person name="Whitman W."/>
        </authorList>
    </citation>
    <scope>NUCLEOTIDE SEQUENCE [LARGE SCALE GENOMIC DNA]</scope>
    <source>
        <strain evidence="1 2">CECT 8654</strain>
    </source>
</reference>
<gene>
    <name evidence="1" type="ORF">FHR99_001594</name>
</gene>
<dbReference type="AlphaFoldDB" id="A0A7W4Z5N8"/>
<protein>
    <submittedName>
        <fullName evidence="1">Uncharacterized protein</fullName>
    </submittedName>
</protein>
<proteinExistence type="predicted"/>
<sequence length="121" mass="13610">MANAVSNLADLTGKTCVLGLSYYNPAGEVLNQRMLAARVYSASEDGIVLRPLQDERDFTLPPELSCWFIAPKGAFTDSEDQKIENPDFLVTWDVHRKKEDGEEGQHEWWEWVPCTVPPTVG</sequence>
<evidence type="ECO:0000313" key="1">
    <source>
        <dbReference type="EMBL" id="MBB3047358.1"/>
    </source>
</evidence>
<name>A0A7W4Z5N8_9GAMM</name>
<evidence type="ECO:0000313" key="2">
    <source>
        <dbReference type="Proteomes" id="UP000537130"/>
    </source>
</evidence>
<accession>A0A7W4Z5N8</accession>
<dbReference type="Proteomes" id="UP000537130">
    <property type="component" value="Unassembled WGS sequence"/>
</dbReference>
<comment type="caution">
    <text evidence="1">The sequence shown here is derived from an EMBL/GenBank/DDBJ whole genome shotgun (WGS) entry which is preliminary data.</text>
</comment>